<dbReference type="InterPro" id="IPR000504">
    <property type="entry name" value="RRM_dom"/>
</dbReference>
<feature type="compositionally biased region" description="Basic and acidic residues" evidence="2">
    <location>
        <begin position="1"/>
        <end position="20"/>
    </location>
</feature>
<evidence type="ECO:0000313" key="5">
    <source>
        <dbReference type="Proteomes" id="UP000754883"/>
    </source>
</evidence>
<sequence length="307" mass="34666">MKSKRAREATEGEAPAREELPEGPTKKRKRDGEHGSEGASTGKKSKKDKKHKQESRKERKDKRKDLIDLPEEEPEEEDAPPAETDAKPEATAGEQAEEAKEVKEKKDKKDKKKKEKKDKKDKKEKKAKGESNGQAADETTEAADGENPNNIEVDANKKADRHIVFVGNLPFSATVATITAHFASLSPISVRCLKNKGDDKPCRGIAFVEFGKVWHMRTCLDKFHHSMFEDGVSPARRINVELTAGGGGKNKNRHDKIREKNLKLDENRSKRIEKEKVAKEENRQSGDHNMEDAIHPSRRARVPDNRW</sequence>
<feature type="compositionally biased region" description="Basic and acidic residues" evidence="2">
    <location>
        <begin position="97"/>
        <end position="107"/>
    </location>
</feature>
<dbReference type="Proteomes" id="UP000754883">
    <property type="component" value="Unassembled WGS sequence"/>
</dbReference>
<dbReference type="SUPFAM" id="SSF54928">
    <property type="entry name" value="RNA-binding domain, RBD"/>
    <property type="match status" value="1"/>
</dbReference>
<comment type="caution">
    <text evidence="4">The sequence shown here is derived from an EMBL/GenBank/DDBJ whole genome shotgun (WGS) entry which is preliminary data.</text>
</comment>
<dbReference type="InterPro" id="IPR035979">
    <property type="entry name" value="RBD_domain_sf"/>
</dbReference>
<proteinExistence type="predicted"/>
<dbReference type="FunFam" id="3.30.70.330:FF:000376">
    <property type="entry name" value="Putative RNA binding protein"/>
    <property type="match status" value="1"/>
</dbReference>
<dbReference type="SMART" id="SM00360">
    <property type="entry name" value="RRM"/>
    <property type="match status" value="1"/>
</dbReference>
<keyword evidence="1" id="KW-0694">RNA-binding</keyword>
<organism evidence="4 5">
    <name type="scientific">Clonostachys byssicola</name>
    <dbReference type="NCBI Taxonomy" id="160290"/>
    <lineage>
        <taxon>Eukaryota</taxon>
        <taxon>Fungi</taxon>
        <taxon>Dikarya</taxon>
        <taxon>Ascomycota</taxon>
        <taxon>Pezizomycotina</taxon>
        <taxon>Sordariomycetes</taxon>
        <taxon>Hypocreomycetidae</taxon>
        <taxon>Hypocreales</taxon>
        <taxon>Bionectriaceae</taxon>
        <taxon>Clonostachys</taxon>
    </lineage>
</organism>
<reference evidence="5" key="1">
    <citation type="submission" date="2019-06" db="EMBL/GenBank/DDBJ databases">
        <authorList>
            <person name="Broberg M."/>
        </authorList>
    </citation>
    <scope>NUCLEOTIDE SEQUENCE [LARGE SCALE GENOMIC DNA]</scope>
</reference>
<dbReference type="PROSITE" id="PS50102">
    <property type="entry name" value="RRM"/>
    <property type="match status" value="1"/>
</dbReference>
<feature type="domain" description="RRM" evidence="3">
    <location>
        <begin position="162"/>
        <end position="245"/>
    </location>
</feature>
<evidence type="ECO:0000259" key="3">
    <source>
        <dbReference type="PROSITE" id="PS50102"/>
    </source>
</evidence>
<dbReference type="AlphaFoldDB" id="A0A9N9UT79"/>
<evidence type="ECO:0000256" key="1">
    <source>
        <dbReference type="PROSITE-ProRule" id="PRU00176"/>
    </source>
</evidence>
<dbReference type="EMBL" id="CABFNO020001536">
    <property type="protein sequence ID" value="CAG9995919.1"/>
    <property type="molecule type" value="Genomic_DNA"/>
</dbReference>
<gene>
    <name evidence="4" type="ORF">CBYS24578_00003994</name>
</gene>
<feature type="compositionally biased region" description="Basic and acidic residues" evidence="2">
    <location>
        <begin position="55"/>
        <end position="67"/>
    </location>
</feature>
<evidence type="ECO:0000256" key="2">
    <source>
        <dbReference type="SAM" id="MobiDB-lite"/>
    </source>
</evidence>
<feature type="region of interest" description="Disordered" evidence="2">
    <location>
        <begin position="242"/>
        <end position="307"/>
    </location>
</feature>
<reference evidence="4 5" key="2">
    <citation type="submission" date="2021-10" db="EMBL/GenBank/DDBJ databases">
        <authorList>
            <person name="Piombo E."/>
        </authorList>
    </citation>
    <scope>NUCLEOTIDE SEQUENCE [LARGE SCALE GENOMIC DNA]</scope>
</reference>
<evidence type="ECO:0000313" key="4">
    <source>
        <dbReference type="EMBL" id="CAG9995919.1"/>
    </source>
</evidence>
<name>A0A9N9UT79_9HYPO</name>
<dbReference type="Gene3D" id="3.30.70.330">
    <property type="match status" value="1"/>
</dbReference>
<feature type="region of interest" description="Disordered" evidence="2">
    <location>
        <begin position="1"/>
        <end position="152"/>
    </location>
</feature>
<dbReference type="InterPro" id="IPR012677">
    <property type="entry name" value="Nucleotide-bd_a/b_plait_sf"/>
</dbReference>
<dbReference type="OrthoDB" id="167718at2759"/>
<protein>
    <recommendedName>
        <fullName evidence="3">RRM domain-containing protein</fullName>
    </recommendedName>
</protein>
<accession>A0A9N9UT79</accession>
<dbReference type="Pfam" id="PF00076">
    <property type="entry name" value="RRM_1"/>
    <property type="match status" value="1"/>
</dbReference>
<feature type="compositionally biased region" description="Basic and acidic residues" evidence="2">
    <location>
        <begin position="256"/>
        <end position="307"/>
    </location>
</feature>
<keyword evidence="5" id="KW-1185">Reference proteome</keyword>
<feature type="compositionally biased region" description="Basic residues" evidence="2">
    <location>
        <begin position="108"/>
        <end position="126"/>
    </location>
</feature>
<dbReference type="GO" id="GO:0003723">
    <property type="term" value="F:RNA binding"/>
    <property type="evidence" value="ECO:0007669"/>
    <property type="project" value="UniProtKB-UniRule"/>
</dbReference>
<feature type="compositionally biased region" description="Acidic residues" evidence="2">
    <location>
        <begin position="68"/>
        <end position="80"/>
    </location>
</feature>
<feature type="compositionally biased region" description="Basic residues" evidence="2">
    <location>
        <begin position="43"/>
        <end position="54"/>
    </location>
</feature>